<proteinExistence type="predicted"/>
<sequence length="235" mass="25445">MARLHSKIPSQRLPLCQNSSPTIDLHTSQQQSPQPPTATLPPPSAAVKPPLPSPSPEPNPDEIQFNYVSGLIRNEVNDIALAPRIAERAKKICSPLAARGSRVVRNRMMEVSPAVLPQRKKTLPTAVCHSQIGPFNMKAGGQRNNDGVDFWVVKEGLIGAVNLGIWWEVVGFCKGQGFFLGAARDGRVLGEISLQVYGGSVDDVRGNGIDYVARPCKHVHRTFSTCLAQANVSKV</sequence>
<comment type="caution">
    <text evidence="2">The sequence shown here is derived from an EMBL/GenBank/DDBJ whole genome shotgun (WGS) entry which is preliminary data.</text>
</comment>
<dbReference type="Proteomes" id="UP001314170">
    <property type="component" value="Unassembled WGS sequence"/>
</dbReference>
<keyword evidence="3" id="KW-1185">Reference proteome</keyword>
<name>A0AAV1S9V6_9ROSI</name>
<feature type="compositionally biased region" description="Polar residues" evidence="1">
    <location>
        <begin position="16"/>
        <end position="26"/>
    </location>
</feature>
<feature type="region of interest" description="Disordered" evidence="1">
    <location>
        <begin position="1"/>
        <end position="63"/>
    </location>
</feature>
<dbReference type="AlphaFoldDB" id="A0AAV1S9V6"/>
<dbReference type="EMBL" id="CAWUPB010001173">
    <property type="protein sequence ID" value="CAK7346699.1"/>
    <property type="molecule type" value="Genomic_DNA"/>
</dbReference>
<organism evidence="2 3">
    <name type="scientific">Dovyalis caffra</name>
    <dbReference type="NCBI Taxonomy" id="77055"/>
    <lineage>
        <taxon>Eukaryota</taxon>
        <taxon>Viridiplantae</taxon>
        <taxon>Streptophyta</taxon>
        <taxon>Embryophyta</taxon>
        <taxon>Tracheophyta</taxon>
        <taxon>Spermatophyta</taxon>
        <taxon>Magnoliopsida</taxon>
        <taxon>eudicotyledons</taxon>
        <taxon>Gunneridae</taxon>
        <taxon>Pentapetalae</taxon>
        <taxon>rosids</taxon>
        <taxon>fabids</taxon>
        <taxon>Malpighiales</taxon>
        <taxon>Salicaceae</taxon>
        <taxon>Flacourtieae</taxon>
        <taxon>Dovyalis</taxon>
    </lineage>
</organism>
<accession>A0AAV1S9V6</accession>
<feature type="compositionally biased region" description="Pro residues" evidence="1">
    <location>
        <begin position="33"/>
        <end position="58"/>
    </location>
</feature>
<gene>
    <name evidence="2" type="ORF">DCAF_LOCUS19376</name>
</gene>
<evidence type="ECO:0000256" key="1">
    <source>
        <dbReference type="SAM" id="MobiDB-lite"/>
    </source>
</evidence>
<evidence type="ECO:0000313" key="3">
    <source>
        <dbReference type="Proteomes" id="UP001314170"/>
    </source>
</evidence>
<evidence type="ECO:0000313" key="2">
    <source>
        <dbReference type="EMBL" id="CAK7346699.1"/>
    </source>
</evidence>
<protein>
    <submittedName>
        <fullName evidence="2">Uncharacterized protein</fullName>
    </submittedName>
</protein>
<reference evidence="2 3" key="1">
    <citation type="submission" date="2024-01" db="EMBL/GenBank/DDBJ databases">
        <authorList>
            <person name="Waweru B."/>
        </authorList>
    </citation>
    <scope>NUCLEOTIDE SEQUENCE [LARGE SCALE GENOMIC DNA]</scope>
</reference>